<gene>
    <name evidence="3" type="ORF">S7711_11171</name>
</gene>
<proteinExistence type="predicted"/>
<keyword evidence="4" id="KW-1185">Reference proteome</keyword>
<feature type="coiled-coil region" evidence="1">
    <location>
        <begin position="32"/>
        <end position="59"/>
    </location>
</feature>
<feature type="coiled-coil region" evidence="1">
    <location>
        <begin position="127"/>
        <end position="154"/>
    </location>
</feature>
<dbReference type="OrthoDB" id="10296392at2759"/>
<feature type="region of interest" description="Disordered" evidence="2">
    <location>
        <begin position="1"/>
        <end position="21"/>
    </location>
</feature>
<evidence type="ECO:0000313" key="4">
    <source>
        <dbReference type="Proteomes" id="UP000028045"/>
    </source>
</evidence>
<reference evidence="3 4" key="1">
    <citation type="journal article" date="2014" name="BMC Genomics">
        <title>Comparative genome sequencing reveals chemotype-specific gene clusters in the toxigenic black mold Stachybotrys.</title>
        <authorList>
            <person name="Semeiks J."/>
            <person name="Borek D."/>
            <person name="Otwinowski Z."/>
            <person name="Grishin N.V."/>
        </authorList>
    </citation>
    <scope>NUCLEOTIDE SEQUENCE [LARGE SCALE GENOMIC DNA]</scope>
    <source>
        <strain evidence="4">CBS 109288 / IBT 7711</strain>
    </source>
</reference>
<dbReference type="Proteomes" id="UP000028045">
    <property type="component" value="Unassembled WGS sequence"/>
</dbReference>
<accession>A0A084AN82</accession>
<name>A0A084AN82_STACB</name>
<dbReference type="HOGENOM" id="CLU_1171278_0_0_1"/>
<evidence type="ECO:0000256" key="1">
    <source>
        <dbReference type="SAM" id="Coils"/>
    </source>
</evidence>
<dbReference type="AlphaFoldDB" id="A0A084AN82"/>
<evidence type="ECO:0000313" key="3">
    <source>
        <dbReference type="EMBL" id="KEY66761.1"/>
    </source>
</evidence>
<keyword evidence="1" id="KW-0175">Coiled coil</keyword>
<sequence length="211" mass="23435">MSDTPSSSANKGESTQASASGLQRHAVVNAVINHLRGQVKDLDGEVRDLKEQLAAAEKTISINANLVQAAAADRQRKADAACKNISAHFGKLRTALNVHAGTTMLAHVTMYMNIHGVDLREHQPGFLEGLDNQREKTSDRLEKLEKHIGKLIKAGDLEWNEDFEARKSLTKGYANQDKENHQWGAISMPFDKVMTDLEQLVDSNLKFYEKE</sequence>
<dbReference type="EMBL" id="KL648646">
    <property type="protein sequence ID" value="KEY66761.1"/>
    <property type="molecule type" value="Genomic_DNA"/>
</dbReference>
<evidence type="ECO:0000256" key="2">
    <source>
        <dbReference type="SAM" id="MobiDB-lite"/>
    </source>
</evidence>
<organism evidence="3 4">
    <name type="scientific">Stachybotrys chartarum (strain CBS 109288 / IBT 7711)</name>
    <name type="common">Toxic black mold</name>
    <name type="synonym">Stilbospora chartarum</name>
    <dbReference type="NCBI Taxonomy" id="1280523"/>
    <lineage>
        <taxon>Eukaryota</taxon>
        <taxon>Fungi</taxon>
        <taxon>Dikarya</taxon>
        <taxon>Ascomycota</taxon>
        <taxon>Pezizomycotina</taxon>
        <taxon>Sordariomycetes</taxon>
        <taxon>Hypocreomycetidae</taxon>
        <taxon>Hypocreales</taxon>
        <taxon>Stachybotryaceae</taxon>
        <taxon>Stachybotrys</taxon>
    </lineage>
</organism>
<protein>
    <submittedName>
        <fullName evidence="3">Uncharacterized protein</fullName>
    </submittedName>
</protein>